<evidence type="ECO:0000259" key="8">
    <source>
        <dbReference type="Pfam" id="PF06814"/>
    </source>
</evidence>
<accession>A0AAV9IWT9</accession>
<feature type="transmembrane region" description="Helical" evidence="7">
    <location>
        <begin position="320"/>
        <end position="343"/>
    </location>
</feature>
<evidence type="ECO:0000256" key="3">
    <source>
        <dbReference type="ARBA" id="ARBA00022729"/>
    </source>
</evidence>
<feature type="transmembrane region" description="Helical" evidence="7">
    <location>
        <begin position="395"/>
        <end position="415"/>
    </location>
</feature>
<keyword evidence="4 7" id="KW-1133">Transmembrane helix</keyword>
<feature type="transmembrane region" description="Helical" evidence="7">
    <location>
        <begin position="513"/>
        <end position="543"/>
    </location>
</feature>
<evidence type="ECO:0000256" key="7">
    <source>
        <dbReference type="SAM" id="Phobius"/>
    </source>
</evidence>
<dbReference type="InterPro" id="IPR009637">
    <property type="entry name" value="GPR107/GPR108-like"/>
</dbReference>
<keyword evidence="10" id="KW-1185">Reference proteome</keyword>
<gene>
    <name evidence="9" type="ORF">CDCA_CDCA09G2609</name>
</gene>
<sequence>MHGHRWYVGSGRRRRPLRFLLFLLYGLLVLASLLALGQPVVASVYRRQLRFGSASDDGSCCWVLSDGALVASDDWGGQAEEAFILVQGAGRRLAPVQDRASNTTVYLEMAVFHSSQRGLIGYRVSPDAYPEYCCTEELALMAAGQGVPGCRSEDVGRLIVAAERAQVIWDTAAADMEGISGAARRVLHSHWADLGDGTSAHPATTTAVDLRAVAHPASPHRSLFLHALALPANRSVYQRVYERFPITQSGVYDVVLASCTDAPVTFRGAIEFRSPYGYLPGQLHGLLPFFGWLVVAYLVATAVWVVACHARTHLLHPVQYGVTALFFFGMLESFFNYEVYYWANRDGQPLCCPPSGVEVLGDLLATMKHTLTKVLVLAVSMGLQVVTPSLPPQKLIRLVWFAVAYSIGTLALELLETVGHLGEARLWVALMAILPVSVLEAVFYAWTFAEMRNNIAYLVSRQRTEKLRMYIRFVVLLIVVAVVGLAFELYVIWTNARRPQDVERWFDRNWRRFWLLGGFPTLGAGAFYDGWYFVLLLGIAAIWRPAHATLTYHYMPEAEDAETVTQVAVQAERDTVKSAPGRRADPAKRKLQARFDLGDDADDADGDEERAEMLAKRD</sequence>
<name>A0AAV9IWT9_CYACA</name>
<keyword evidence="3" id="KW-0732">Signal</keyword>
<keyword evidence="2 7" id="KW-0812">Transmembrane</keyword>
<dbReference type="AlphaFoldDB" id="A0AAV9IWT9"/>
<evidence type="ECO:0000256" key="4">
    <source>
        <dbReference type="ARBA" id="ARBA00022989"/>
    </source>
</evidence>
<dbReference type="InterPro" id="IPR053937">
    <property type="entry name" value="GOST_TM"/>
</dbReference>
<reference evidence="9 10" key="1">
    <citation type="submission" date="2022-07" db="EMBL/GenBank/DDBJ databases">
        <title>Genome-wide signatures of adaptation to extreme environments.</title>
        <authorList>
            <person name="Cho C.H."/>
            <person name="Yoon H.S."/>
        </authorList>
    </citation>
    <scope>NUCLEOTIDE SEQUENCE [LARGE SCALE GENOMIC DNA]</scope>
    <source>
        <strain evidence="9 10">DBV 063 E5</strain>
    </source>
</reference>
<evidence type="ECO:0000256" key="1">
    <source>
        <dbReference type="ARBA" id="ARBA00004141"/>
    </source>
</evidence>
<dbReference type="Proteomes" id="UP001301350">
    <property type="component" value="Unassembled WGS sequence"/>
</dbReference>
<dbReference type="GO" id="GO:0005794">
    <property type="term" value="C:Golgi apparatus"/>
    <property type="evidence" value="ECO:0007669"/>
    <property type="project" value="TreeGrafter"/>
</dbReference>
<dbReference type="EMBL" id="JANCYW010000009">
    <property type="protein sequence ID" value="KAK4536584.1"/>
    <property type="molecule type" value="Genomic_DNA"/>
</dbReference>
<dbReference type="GO" id="GO:0016020">
    <property type="term" value="C:membrane"/>
    <property type="evidence" value="ECO:0007669"/>
    <property type="project" value="UniProtKB-SubCell"/>
</dbReference>
<protein>
    <recommendedName>
        <fullName evidence="8">GOST seven transmembrane domain-containing protein</fullName>
    </recommendedName>
</protein>
<evidence type="ECO:0000256" key="5">
    <source>
        <dbReference type="ARBA" id="ARBA00023136"/>
    </source>
</evidence>
<feature type="domain" description="GOST seven transmembrane" evidence="8">
    <location>
        <begin position="286"/>
        <end position="547"/>
    </location>
</feature>
<feature type="region of interest" description="Disordered" evidence="6">
    <location>
        <begin position="597"/>
        <end position="618"/>
    </location>
</feature>
<evidence type="ECO:0000256" key="6">
    <source>
        <dbReference type="SAM" id="MobiDB-lite"/>
    </source>
</evidence>
<feature type="compositionally biased region" description="Acidic residues" evidence="6">
    <location>
        <begin position="598"/>
        <end position="610"/>
    </location>
</feature>
<keyword evidence="5 7" id="KW-0472">Membrane</keyword>
<feature type="transmembrane region" description="Helical" evidence="7">
    <location>
        <begin position="427"/>
        <end position="449"/>
    </location>
</feature>
<dbReference type="PANTHER" id="PTHR21229:SF1">
    <property type="entry name" value="GH17801P"/>
    <property type="match status" value="1"/>
</dbReference>
<proteinExistence type="predicted"/>
<evidence type="ECO:0000313" key="9">
    <source>
        <dbReference type="EMBL" id="KAK4536584.1"/>
    </source>
</evidence>
<organism evidence="9 10">
    <name type="scientific">Cyanidium caldarium</name>
    <name type="common">Red alga</name>
    <dbReference type="NCBI Taxonomy" id="2771"/>
    <lineage>
        <taxon>Eukaryota</taxon>
        <taxon>Rhodophyta</taxon>
        <taxon>Bangiophyceae</taxon>
        <taxon>Cyanidiales</taxon>
        <taxon>Cyanidiaceae</taxon>
        <taxon>Cyanidium</taxon>
    </lineage>
</organism>
<dbReference type="PANTHER" id="PTHR21229">
    <property type="entry name" value="LUNG SEVEN TRANSMEMBRANE RECEPTOR"/>
    <property type="match status" value="1"/>
</dbReference>
<comment type="subcellular location">
    <subcellularLocation>
        <location evidence="1">Membrane</location>
        <topology evidence="1">Multi-pass membrane protein</topology>
    </subcellularLocation>
</comment>
<evidence type="ECO:0000256" key="2">
    <source>
        <dbReference type="ARBA" id="ARBA00022692"/>
    </source>
</evidence>
<feature type="transmembrane region" description="Helical" evidence="7">
    <location>
        <begin position="470"/>
        <end position="493"/>
    </location>
</feature>
<dbReference type="Pfam" id="PF06814">
    <property type="entry name" value="GOST_TM"/>
    <property type="match status" value="1"/>
</dbReference>
<evidence type="ECO:0000313" key="10">
    <source>
        <dbReference type="Proteomes" id="UP001301350"/>
    </source>
</evidence>
<feature type="transmembrane region" description="Helical" evidence="7">
    <location>
        <begin position="289"/>
        <end position="308"/>
    </location>
</feature>
<comment type="caution">
    <text evidence="9">The sequence shown here is derived from an EMBL/GenBank/DDBJ whole genome shotgun (WGS) entry which is preliminary data.</text>
</comment>